<feature type="transmembrane region" description="Helical" evidence="1">
    <location>
        <begin position="118"/>
        <end position="140"/>
    </location>
</feature>
<proteinExistence type="predicted"/>
<keyword evidence="1" id="KW-0472">Membrane</keyword>
<dbReference type="Proteomes" id="UP000002595">
    <property type="component" value="Chromosome"/>
</dbReference>
<dbReference type="OrthoDB" id="29198at2157"/>
<keyword evidence="1" id="KW-1133">Transmembrane helix</keyword>
<protein>
    <submittedName>
        <fullName evidence="2">Uncharacterized protein</fullName>
    </submittedName>
</protein>
<dbReference type="AlphaFoldDB" id="A1RRF7"/>
<keyword evidence="3" id="KW-1185">Reference proteome</keyword>
<evidence type="ECO:0000313" key="3">
    <source>
        <dbReference type="Proteomes" id="UP000002595"/>
    </source>
</evidence>
<evidence type="ECO:0000256" key="1">
    <source>
        <dbReference type="SAM" id="Phobius"/>
    </source>
</evidence>
<feature type="transmembrane region" description="Helical" evidence="1">
    <location>
        <begin position="75"/>
        <end position="97"/>
    </location>
</feature>
<evidence type="ECO:0000313" key="2">
    <source>
        <dbReference type="EMBL" id="ABL87539.1"/>
    </source>
</evidence>
<dbReference type="EMBL" id="CP000504">
    <property type="protein sequence ID" value="ABL87539.1"/>
    <property type="molecule type" value="Genomic_DNA"/>
</dbReference>
<dbReference type="HOGENOM" id="CLU_1418737_0_0_2"/>
<dbReference type="eggNOG" id="arCOG05645">
    <property type="taxonomic scope" value="Archaea"/>
</dbReference>
<reference evidence="2" key="1">
    <citation type="submission" date="2006-12" db="EMBL/GenBank/DDBJ databases">
        <title>Complete sequence of Pyrobaculum islandicum DSM 4184.</title>
        <authorList>
            <person name="Copeland A."/>
            <person name="Lucas S."/>
            <person name="Lapidus A."/>
            <person name="Barry K."/>
            <person name="Detter J.C."/>
            <person name="Glavina del Rio T."/>
            <person name="Dalin E."/>
            <person name="Tice H."/>
            <person name="Pitluck S."/>
            <person name="Meincke L."/>
            <person name="Brettin T."/>
            <person name="Bruce D."/>
            <person name="Han C."/>
            <person name="Tapia R."/>
            <person name="Gilna P."/>
            <person name="Schmutz J."/>
            <person name="Larimer F."/>
            <person name="Land M."/>
            <person name="Hauser L."/>
            <person name="Kyrpides N."/>
            <person name="Mikhailova N."/>
            <person name="Cozen A.E."/>
            <person name="Fitz-Gibbon S.T."/>
            <person name="House C.H."/>
            <person name="Saltikov C."/>
            <person name="Lowe T."/>
            <person name="Richardson P."/>
        </authorList>
    </citation>
    <scope>NUCLEOTIDE SEQUENCE [LARGE SCALE GENOMIC DNA]</scope>
    <source>
        <strain evidence="2">DSM 4184</strain>
    </source>
</reference>
<accession>A1RRF7</accession>
<feature type="transmembrane region" description="Helical" evidence="1">
    <location>
        <begin position="165"/>
        <end position="185"/>
    </location>
</feature>
<keyword evidence="1" id="KW-0812">Transmembrane</keyword>
<organism evidence="2 3">
    <name type="scientific">Pyrobaculum islandicum (strain DSM 4184 / JCM 9189 / GEO3)</name>
    <dbReference type="NCBI Taxonomy" id="384616"/>
    <lineage>
        <taxon>Archaea</taxon>
        <taxon>Thermoproteota</taxon>
        <taxon>Thermoprotei</taxon>
        <taxon>Thermoproteales</taxon>
        <taxon>Thermoproteaceae</taxon>
        <taxon>Pyrobaculum</taxon>
    </lineage>
</organism>
<dbReference type="KEGG" id="pis:Pisl_0361"/>
<sequence>MTAFKNVLLWVYLALASYVVSIGFGLAGMSAASAAAGAISTVLVGITLTKAYRELLNIRDMYWDKLGGVWLGGEYVVAIWLFVISGVSSQPIALFLVHQFEILADRNVEQIDFTKLMGLGALVLGLLLLVAVWIVAWAYLIEVFTRDIYIVKVATGVGTFRPSSATFYIVLSVITIGFLYFYWLYSVWKWISQLKTSTKLPHLSQSRTV</sequence>
<name>A1RRF7_PYRIL</name>
<gene>
    <name evidence="2" type="ordered locus">Pisl_0361</name>
</gene>